<dbReference type="AlphaFoldDB" id="A0A2K9NPC6"/>
<organism evidence="1 2">
    <name type="scientific">Bacteriovorax stolpii</name>
    <name type="common">Bdellovibrio stolpii</name>
    <dbReference type="NCBI Taxonomy" id="960"/>
    <lineage>
        <taxon>Bacteria</taxon>
        <taxon>Pseudomonadati</taxon>
        <taxon>Bdellovibrionota</taxon>
        <taxon>Bacteriovoracia</taxon>
        <taxon>Bacteriovoracales</taxon>
        <taxon>Bacteriovoracaceae</taxon>
        <taxon>Bacteriovorax</taxon>
    </lineage>
</organism>
<keyword evidence="2" id="KW-1185">Reference proteome</keyword>
<evidence type="ECO:0000313" key="1">
    <source>
        <dbReference type="EMBL" id="AUN96624.1"/>
    </source>
</evidence>
<dbReference type="Proteomes" id="UP000235584">
    <property type="component" value="Chromosome"/>
</dbReference>
<dbReference type="EMBL" id="CP025704">
    <property type="protein sequence ID" value="AUN96624.1"/>
    <property type="molecule type" value="Genomic_DNA"/>
</dbReference>
<protein>
    <recommendedName>
        <fullName evidence="3">NFACT RNA-binding domain-containing protein</fullName>
    </recommendedName>
</protein>
<gene>
    <name evidence="1" type="ORF">C0V70_00580</name>
</gene>
<reference evidence="1 2" key="1">
    <citation type="submission" date="2018-01" db="EMBL/GenBank/DDBJ databases">
        <title>Complete genome sequence of Bacteriovorax stolpii DSM12778.</title>
        <authorList>
            <person name="Tang B."/>
            <person name="Chang J."/>
        </authorList>
    </citation>
    <scope>NUCLEOTIDE SEQUENCE [LARGE SCALE GENOMIC DNA]</scope>
    <source>
        <strain evidence="1 2">DSM 12778</strain>
    </source>
</reference>
<dbReference type="KEGG" id="bsto:C0V70_00580"/>
<sequence length="483" mass="55779">MLLAAGGASNFVLVNSKCDRLEMLETSIDQSRSSRASELPLRRLSAMIQTHQQLRQTSLEYNTLFSKNEFYPVQKAYTTPHFLVLGLRFPGQNVALYIGRGNQYEGIFFSNKFPPSYLRIQDRLLDYVRKYLVGARLGKMEVDDNHFLSLFHFKNEHTDNSFAFGYKDRGLFFIKQSKEEIYTSWNGETSKGKNITDLVDQFLGKTSTVDNAKPSNWTLLNYFQDEEKKVSGKPLQKKKEKFLEKKLGNITHDLHDVEKWKLIEEELLSEEGLDLADHQSVLHGHKIKFSSNLNQWQKRDVVFSKVKKLKKAEEILKGRLKETDEELFKVKQGDFEFEVTKEKAIAPLWQTASSQKKKEESEHNVKHFKLKNLSGTIALDAASNDWLRSQGAKEHYWFHIENYTGAHCLVKTDDISKLSGEDLSAIASMLRDYSKLAINEIPVMYSQLQHVKGLKGVQGKVIIKKPKYLRCSYINWTEIITMV</sequence>
<dbReference type="OrthoDB" id="5288499at2"/>
<accession>A0A2K9NPC6</accession>
<evidence type="ECO:0008006" key="3">
    <source>
        <dbReference type="Google" id="ProtNLM"/>
    </source>
</evidence>
<proteinExistence type="predicted"/>
<name>A0A2K9NPC6_BACTC</name>
<evidence type="ECO:0000313" key="2">
    <source>
        <dbReference type="Proteomes" id="UP000235584"/>
    </source>
</evidence>